<feature type="region of interest" description="Disordered" evidence="1">
    <location>
        <begin position="23"/>
        <end position="87"/>
    </location>
</feature>
<comment type="caution">
    <text evidence="2">The sequence shown here is derived from an EMBL/GenBank/DDBJ whole genome shotgun (WGS) entry which is preliminary data.</text>
</comment>
<proteinExistence type="predicted"/>
<feature type="compositionally biased region" description="Basic and acidic residues" evidence="1">
    <location>
        <begin position="78"/>
        <end position="87"/>
    </location>
</feature>
<evidence type="ECO:0000256" key="1">
    <source>
        <dbReference type="SAM" id="MobiDB-lite"/>
    </source>
</evidence>
<evidence type="ECO:0000313" key="3">
    <source>
        <dbReference type="Proteomes" id="UP000609651"/>
    </source>
</evidence>
<reference evidence="2 3" key="1">
    <citation type="journal article" date="2020" name="Syst. Appl. Microbiol.">
        <title>Alienimonas chondri sp. nov., a novel planctomycete isolated from the biofilm of the red alga Chondrus crispus.</title>
        <authorList>
            <person name="Vitorino I."/>
            <person name="Albuquerque L."/>
            <person name="Wiegand S."/>
            <person name="Kallscheuer N."/>
            <person name="da Costa M.S."/>
            <person name="Lobo-da-Cunha A."/>
            <person name="Jogler C."/>
            <person name="Lage O.M."/>
        </authorList>
    </citation>
    <scope>NUCLEOTIDE SEQUENCE [LARGE SCALE GENOMIC DNA]</scope>
    <source>
        <strain evidence="2 3">LzC2</strain>
    </source>
</reference>
<sequence length="87" mass="9091">MLAQVDLLAEAFQFKEFLTTTAGTAAGASLGGGRDGKRRQQTDGESDATTDPGAEGTWRVRRQAGHAAGGRGNVVGGDVRREGERKC</sequence>
<dbReference type="EMBL" id="WTPX01000047">
    <property type="protein sequence ID" value="NNJ25726.1"/>
    <property type="molecule type" value="Genomic_DNA"/>
</dbReference>
<evidence type="ECO:0000313" key="2">
    <source>
        <dbReference type="EMBL" id="NNJ25726.1"/>
    </source>
</evidence>
<organism evidence="2 3">
    <name type="scientific">Alienimonas chondri</name>
    <dbReference type="NCBI Taxonomy" id="2681879"/>
    <lineage>
        <taxon>Bacteria</taxon>
        <taxon>Pseudomonadati</taxon>
        <taxon>Planctomycetota</taxon>
        <taxon>Planctomycetia</taxon>
        <taxon>Planctomycetales</taxon>
        <taxon>Planctomycetaceae</taxon>
        <taxon>Alienimonas</taxon>
    </lineage>
</organism>
<gene>
    <name evidence="2" type="ORF">LzC2_17990</name>
</gene>
<dbReference type="Proteomes" id="UP000609651">
    <property type="component" value="Unassembled WGS sequence"/>
</dbReference>
<keyword evidence="3" id="KW-1185">Reference proteome</keyword>
<protein>
    <submittedName>
        <fullName evidence="2">Uncharacterized protein</fullName>
    </submittedName>
</protein>
<accession>A0ABX1VFA1</accession>
<name>A0ABX1VFA1_9PLAN</name>